<dbReference type="InterPro" id="IPR036291">
    <property type="entry name" value="NAD(P)-bd_dom_sf"/>
</dbReference>
<dbReference type="SUPFAM" id="SSF50129">
    <property type="entry name" value="GroES-like"/>
    <property type="match status" value="1"/>
</dbReference>
<dbReference type="InterPro" id="IPR013154">
    <property type="entry name" value="ADH-like_N"/>
</dbReference>
<dbReference type="SUPFAM" id="SSF51735">
    <property type="entry name" value="NAD(P)-binding Rossmann-fold domains"/>
    <property type="match status" value="1"/>
</dbReference>
<dbReference type="InterPro" id="IPR002364">
    <property type="entry name" value="Quin_OxRdtase/zeta-crystal_CS"/>
</dbReference>
<gene>
    <name evidence="3" type="ORF">B0T16DRAFT_518828</name>
</gene>
<dbReference type="AlphaFoldDB" id="A0AA39XTX7"/>
<dbReference type="InterPro" id="IPR011032">
    <property type="entry name" value="GroES-like_sf"/>
</dbReference>
<feature type="domain" description="Enoyl reductase (ER)" evidence="2">
    <location>
        <begin position="25"/>
        <end position="354"/>
    </location>
</feature>
<dbReference type="Pfam" id="PF13602">
    <property type="entry name" value="ADH_zinc_N_2"/>
    <property type="match status" value="1"/>
</dbReference>
<organism evidence="3 4">
    <name type="scientific">Cercophora newfieldiana</name>
    <dbReference type="NCBI Taxonomy" id="92897"/>
    <lineage>
        <taxon>Eukaryota</taxon>
        <taxon>Fungi</taxon>
        <taxon>Dikarya</taxon>
        <taxon>Ascomycota</taxon>
        <taxon>Pezizomycotina</taxon>
        <taxon>Sordariomycetes</taxon>
        <taxon>Sordariomycetidae</taxon>
        <taxon>Sordariales</taxon>
        <taxon>Lasiosphaeriaceae</taxon>
        <taxon>Cercophora</taxon>
    </lineage>
</organism>
<proteinExistence type="predicted"/>
<protein>
    <submittedName>
        <fullName evidence="3">Chaperonin 10-like protein</fullName>
    </submittedName>
</protein>
<evidence type="ECO:0000256" key="1">
    <source>
        <dbReference type="ARBA" id="ARBA00023002"/>
    </source>
</evidence>
<dbReference type="GO" id="GO:0008270">
    <property type="term" value="F:zinc ion binding"/>
    <property type="evidence" value="ECO:0007669"/>
    <property type="project" value="InterPro"/>
</dbReference>
<dbReference type="Pfam" id="PF08240">
    <property type="entry name" value="ADH_N"/>
    <property type="match status" value="1"/>
</dbReference>
<dbReference type="InterPro" id="IPR020843">
    <property type="entry name" value="ER"/>
</dbReference>
<dbReference type="CDD" id="cd08267">
    <property type="entry name" value="MDR1"/>
    <property type="match status" value="1"/>
</dbReference>
<name>A0AA39XTX7_9PEZI</name>
<sequence length="358" mass="37087">MSTPPPTAIPPTMKAWLVTANGPPSSKTLTLHSARPTPSSPSASNLLIRISHAALNPVDLHLINVLPTWLPFRRNATPAMDFSGTIVATGPGVVGFKVGDKVCGALGVPQIAFGTGTLAEYISVPEGQVTTVPEGMSLAQAAGMMGIAGQTATLMVRAAGGLKTGQKVLINGASGGVGSILVQAAKGKGAMVVAVCSGANEGFVRGLGADEHVDYRGLEAAEGGLEGYLAERYGKEEGEKLDYIFDCAGGQALYDKCPGYLKEGGRFISIVGGRTQGIVPFVRNKMRPVFLGGTPRPYDLLGLAPSGKTAGEVKGWVEAGVVKETPVDSEYKMEDALEGFEKLASKHAKGKIIIKIAE</sequence>
<dbReference type="Gene3D" id="3.40.50.720">
    <property type="entry name" value="NAD(P)-binding Rossmann-like Domain"/>
    <property type="match status" value="1"/>
</dbReference>
<dbReference type="EMBL" id="JAULSV010000007">
    <property type="protein sequence ID" value="KAK0639745.1"/>
    <property type="molecule type" value="Genomic_DNA"/>
</dbReference>
<dbReference type="GO" id="GO:0005739">
    <property type="term" value="C:mitochondrion"/>
    <property type="evidence" value="ECO:0007669"/>
    <property type="project" value="TreeGrafter"/>
</dbReference>
<accession>A0AA39XTX7</accession>
<dbReference type="PANTHER" id="PTHR11695:SF294">
    <property type="entry name" value="RETICULON-4-INTERACTING PROTEIN 1, MITOCHONDRIAL"/>
    <property type="match status" value="1"/>
</dbReference>
<comment type="caution">
    <text evidence="3">The sequence shown here is derived from an EMBL/GenBank/DDBJ whole genome shotgun (WGS) entry which is preliminary data.</text>
</comment>
<dbReference type="PROSITE" id="PS01162">
    <property type="entry name" value="QOR_ZETA_CRYSTAL"/>
    <property type="match status" value="1"/>
</dbReference>
<dbReference type="Proteomes" id="UP001174936">
    <property type="component" value="Unassembled WGS sequence"/>
</dbReference>
<evidence type="ECO:0000259" key="2">
    <source>
        <dbReference type="SMART" id="SM00829"/>
    </source>
</evidence>
<evidence type="ECO:0000313" key="3">
    <source>
        <dbReference type="EMBL" id="KAK0639745.1"/>
    </source>
</evidence>
<evidence type="ECO:0000313" key="4">
    <source>
        <dbReference type="Proteomes" id="UP001174936"/>
    </source>
</evidence>
<dbReference type="InterPro" id="IPR050700">
    <property type="entry name" value="YIM1/Zinc_Alcohol_DH_Fams"/>
</dbReference>
<dbReference type="GO" id="GO:0016491">
    <property type="term" value="F:oxidoreductase activity"/>
    <property type="evidence" value="ECO:0007669"/>
    <property type="project" value="UniProtKB-KW"/>
</dbReference>
<keyword evidence="4" id="KW-1185">Reference proteome</keyword>
<dbReference type="SMART" id="SM00829">
    <property type="entry name" value="PKS_ER"/>
    <property type="match status" value="1"/>
</dbReference>
<keyword evidence="1" id="KW-0560">Oxidoreductase</keyword>
<dbReference type="Gene3D" id="3.90.180.10">
    <property type="entry name" value="Medium-chain alcohol dehydrogenases, catalytic domain"/>
    <property type="match status" value="1"/>
</dbReference>
<dbReference type="PANTHER" id="PTHR11695">
    <property type="entry name" value="ALCOHOL DEHYDROGENASE RELATED"/>
    <property type="match status" value="1"/>
</dbReference>
<reference evidence="3" key="1">
    <citation type="submission" date="2023-06" db="EMBL/GenBank/DDBJ databases">
        <title>Genome-scale phylogeny and comparative genomics of the fungal order Sordariales.</title>
        <authorList>
            <consortium name="Lawrence Berkeley National Laboratory"/>
            <person name="Hensen N."/>
            <person name="Bonometti L."/>
            <person name="Westerberg I."/>
            <person name="Brannstrom I.O."/>
            <person name="Guillou S."/>
            <person name="Cros-Aarteil S."/>
            <person name="Calhoun S."/>
            <person name="Haridas S."/>
            <person name="Kuo A."/>
            <person name="Mondo S."/>
            <person name="Pangilinan J."/>
            <person name="Riley R."/>
            <person name="Labutti K."/>
            <person name="Andreopoulos B."/>
            <person name="Lipzen A."/>
            <person name="Chen C."/>
            <person name="Yanf M."/>
            <person name="Daum C."/>
            <person name="Ng V."/>
            <person name="Clum A."/>
            <person name="Steindorff A."/>
            <person name="Ohm R."/>
            <person name="Martin F."/>
            <person name="Silar P."/>
            <person name="Natvig D."/>
            <person name="Lalanne C."/>
            <person name="Gautier V."/>
            <person name="Ament-Velasquez S.L."/>
            <person name="Kruys A."/>
            <person name="Hutchinson M.I."/>
            <person name="Powell A.J."/>
            <person name="Barry K."/>
            <person name="Miller A.N."/>
            <person name="Grigoriev I.V."/>
            <person name="Debuchy R."/>
            <person name="Gladieux P."/>
            <person name="Thoren M.H."/>
            <person name="Johannesson H."/>
        </authorList>
    </citation>
    <scope>NUCLEOTIDE SEQUENCE</scope>
    <source>
        <strain evidence="3">SMH2532-1</strain>
    </source>
</reference>